<reference evidence="1" key="1">
    <citation type="submission" date="2023-04" db="EMBL/GenBank/DDBJ databases">
        <title>Ambrosiozyma monospora NBRC 10751.</title>
        <authorList>
            <person name="Ichikawa N."/>
            <person name="Sato H."/>
            <person name="Tonouchi N."/>
        </authorList>
    </citation>
    <scope>NUCLEOTIDE SEQUENCE</scope>
    <source>
        <strain evidence="1">NBRC 10751</strain>
    </source>
</reference>
<evidence type="ECO:0000313" key="2">
    <source>
        <dbReference type="Proteomes" id="UP001165064"/>
    </source>
</evidence>
<keyword evidence="2" id="KW-1185">Reference proteome</keyword>
<name>A0ACB5U692_AMBMO</name>
<organism evidence="1 2">
    <name type="scientific">Ambrosiozyma monospora</name>
    <name type="common">Yeast</name>
    <name type="synonym">Endomycopsis monosporus</name>
    <dbReference type="NCBI Taxonomy" id="43982"/>
    <lineage>
        <taxon>Eukaryota</taxon>
        <taxon>Fungi</taxon>
        <taxon>Dikarya</taxon>
        <taxon>Ascomycota</taxon>
        <taxon>Saccharomycotina</taxon>
        <taxon>Pichiomycetes</taxon>
        <taxon>Pichiales</taxon>
        <taxon>Pichiaceae</taxon>
        <taxon>Ambrosiozyma</taxon>
    </lineage>
</organism>
<proteinExistence type="predicted"/>
<dbReference type="EMBL" id="BSXS01012835">
    <property type="protein sequence ID" value="GMF03101.1"/>
    <property type="molecule type" value="Genomic_DNA"/>
</dbReference>
<protein>
    <submittedName>
        <fullName evidence="1">Unnamed protein product</fullName>
    </submittedName>
</protein>
<dbReference type="Proteomes" id="UP001165064">
    <property type="component" value="Unassembled WGS sequence"/>
</dbReference>
<evidence type="ECO:0000313" key="1">
    <source>
        <dbReference type="EMBL" id="GMF03101.1"/>
    </source>
</evidence>
<sequence>MKSFIRCINVDYESSRTEDFWDIQLNVKGLKNIKDSFANYIAPELMDGDNKYDASGYGLQDAEKGVVFESSPPVLHLQLKRFEYDFEYDQLVKVNDRYEFFNDIDLKPYLDKEAEGYDEDWTYQLHGVLVHQGDVSMGHYYAMIRPTAEPHWFRFDDDKVWRVTPSEVFEGNFGADRLNIDPRRMTRDEQQEYTMKRHTSAYMLVYMRKSKLDDLLAETKTKDIPQHIVKQITYEHNQFQRLRREQEEMHLYANFKIYTNHSFSKYCGFDLGPNTEDKLHYAEDLYDGKSHPIKFRLYKTDLFSHVYEEVCKLLGETANTQPEHLRFWHLTPRKNNTERPLTPLPYDFKDEKFKDVTIEDIIKERILHMT</sequence>
<gene>
    <name evidence="1" type="ORF">Amon02_001167000</name>
</gene>
<accession>A0ACB5U692</accession>
<comment type="caution">
    <text evidence="1">The sequence shown here is derived from an EMBL/GenBank/DDBJ whole genome shotgun (WGS) entry which is preliminary data.</text>
</comment>